<gene>
    <name evidence="4" type="ORF">MAR_029071</name>
</gene>
<evidence type="ECO:0000256" key="1">
    <source>
        <dbReference type="ARBA" id="ARBA00004123"/>
    </source>
</evidence>
<dbReference type="EMBL" id="CP111013">
    <property type="protein sequence ID" value="WAQ96381.1"/>
    <property type="molecule type" value="Genomic_DNA"/>
</dbReference>
<evidence type="ECO:0000313" key="4">
    <source>
        <dbReference type="EMBL" id="WAQ96381.1"/>
    </source>
</evidence>
<proteinExistence type="predicted"/>
<dbReference type="Pfam" id="PF03826">
    <property type="entry name" value="OAR"/>
    <property type="match status" value="1"/>
</dbReference>
<reference evidence="4" key="1">
    <citation type="submission" date="2022-11" db="EMBL/GenBank/DDBJ databases">
        <title>Centuries of genome instability and evolution in soft-shell clam transmissible cancer (bioRxiv).</title>
        <authorList>
            <person name="Hart S.F.M."/>
            <person name="Yonemitsu M.A."/>
            <person name="Giersch R.M."/>
            <person name="Beal B.F."/>
            <person name="Arriagada G."/>
            <person name="Davis B.W."/>
            <person name="Ostrander E.A."/>
            <person name="Goff S.P."/>
            <person name="Metzger M.J."/>
        </authorList>
    </citation>
    <scope>NUCLEOTIDE SEQUENCE</scope>
    <source>
        <strain evidence="4">MELC-2E11</strain>
        <tissue evidence="4">Siphon/mantle</tissue>
    </source>
</reference>
<dbReference type="PROSITE" id="PS50803">
    <property type="entry name" value="OAR"/>
    <property type="match status" value="1"/>
</dbReference>
<keyword evidence="5" id="KW-1185">Reference proteome</keyword>
<accession>A0ABY7DIE5</accession>
<comment type="subcellular location">
    <subcellularLocation>
        <location evidence="1">Nucleus</location>
    </subcellularLocation>
</comment>
<feature type="region of interest" description="Disordered" evidence="2">
    <location>
        <begin position="30"/>
        <end position="62"/>
    </location>
</feature>
<sequence length="62" mass="6737">MFPASHFPTHPAFKGYMPLCGCNSVMGGHETRNSSVAELRRRAREHSEALSTSAPGSPVHRS</sequence>
<organism evidence="4 5">
    <name type="scientific">Mya arenaria</name>
    <name type="common">Soft-shell clam</name>
    <dbReference type="NCBI Taxonomy" id="6604"/>
    <lineage>
        <taxon>Eukaryota</taxon>
        <taxon>Metazoa</taxon>
        <taxon>Spiralia</taxon>
        <taxon>Lophotrochozoa</taxon>
        <taxon>Mollusca</taxon>
        <taxon>Bivalvia</taxon>
        <taxon>Autobranchia</taxon>
        <taxon>Heteroconchia</taxon>
        <taxon>Euheterodonta</taxon>
        <taxon>Imparidentia</taxon>
        <taxon>Neoheterodontei</taxon>
        <taxon>Myida</taxon>
        <taxon>Myoidea</taxon>
        <taxon>Myidae</taxon>
        <taxon>Mya</taxon>
    </lineage>
</organism>
<dbReference type="InterPro" id="IPR003654">
    <property type="entry name" value="OAR_dom"/>
</dbReference>
<evidence type="ECO:0000259" key="3">
    <source>
        <dbReference type="PROSITE" id="PS50803"/>
    </source>
</evidence>
<evidence type="ECO:0000256" key="2">
    <source>
        <dbReference type="SAM" id="MobiDB-lite"/>
    </source>
</evidence>
<feature type="domain" description="OAR" evidence="3">
    <location>
        <begin position="34"/>
        <end position="47"/>
    </location>
</feature>
<evidence type="ECO:0000313" key="5">
    <source>
        <dbReference type="Proteomes" id="UP001164746"/>
    </source>
</evidence>
<dbReference type="Proteomes" id="UP001164746">
    <property type="component" value="Chromosome 2"/>
</dbReference>
<name>A0ABY7DIE5_MYAAR</name>
<protein>
    <recommendedName>
        <fullName evidence="3">OAR domain-containing protein</fullName>
    </recommendedName>
</protein>